<dbReference type="OrthoDB" id="414243at2759"/>
<dbReference type="GO" id="GO:0006749">
    <property type="term" value="P:glutathione metabolic process"/>
    <property type="evidence" value="ECO:0007669"/>
    <property type="project" value="TreeGrafter"/>
</dbReference>
<dbReference type="InterPro" id="IPR036249">
    <property type="entry name" value="Thioredoxin-like_sf"/>
</dbReference>
<dbReference type="CDD" id="cd03039">
    <property type="entry name" value="GST_N_Sigma_like"/>
    <property type="match status" value="1"/>
</dbReference>
<dbReference type="InterPro" id="IPR004046">
    <property type="entry name" value="GST_C"/>
</dbReference>
<dbReference type="Gene3D" id="3.40.30.10">
    <property type="entry name" value="Glutaredoxin"/>
    <property type="match status" value="1"/>
</dbReference>
<dbReference type="SFLD" id="SFLDS00019">
    <property type="entry name" value="Glutathione_Transferase_(cytos"/>
    <property type="match status" value="1"/>
</dbReference>
<evidence type="ECO:0000313" key="4">
    <source>
        <dbReference type="Proteomes" id="UP000193498"/>
    </source>
</evidence>
<feature type="domain" description="GST N-terminal" evidence="1">
    <location>
        <begin position="7"/>
        <end position="87"/>
    </location>
</feature>
<proteinExistence type="predicted"/>
<dbReference type="SUPFAM" id="SSF47616">
    <property type="entry name" value="GST C-terminal domain-like"/>
    <property type="match status" value="1"/>
</dbReference>
<keyword evidence="4" id="KW-1185">Reference proteome</keyword>
<protein>
    <submittedName>
        <fullName evidence="3">Glutathione S-transferase</fullName>
    </submittedName>
</protein>
<dbReference type="Pfam" id="PF02798">
    <property type="entry name" value="GST_N"/>
    <property type="match status" value="1"/>
</dbReference>
<gene>
    <name evidence="3" type="ORF">K493DRAFT_351489</name>
</gene>
<dbReference type="PANTHER" id="PTHR11571">
    <property type="entry name" value="GLUTATHIONE S-TRANSFERASE"/>
    <property type="match status" value="1"/>
</dbReference>
<dbReference type="InterPro" id="IPR050213">
    <property type="entry name" value="GST_superfamily"/>
</dbReference>
<dbReference type="InterPro" id="IPR040079">
    <property type="entry name" value="Glutathione_S-Trfase"/>
</dbReference>
<dbReference type="PROSITE" id="PS50405">
    <property type="entry name" value="GST_CTER"/>
    <property type="match status" value="1"/>
</dbReference>
<dbReference type="AlphaFoldDB" id="A0A1Y1YBT2"/>
<organism evidence="3 4">
    <name type="scientific">Basidiobolus meristosporus CBS 931.73</name>
    <dbReference type="NCBI Taxonomy" id="1314790"/>
    <lineage>
        <taxon>Eukaryota</taxon>
        <taxon>Fungi</taxon>
        <taxon>Fungi incertae sedis</taxon>
        <taxon>Zoopagomycota</taxon>
        <taxon>Entomophthoromycotina</taxon>
        <taxon>Basidiobolomycetes</taxon>
        <taxon>Basidiobolales</taxon>
        <taxon>Basidiobolaceae</taxon>
        <taxon>Basidiobolus</taxon>
    </lineage>
</organism>
<dbReference type="SFLD" id="SFLDG01205">
    <property type="entry name" value="AMPS.1"/>
    <property type="match status" value="1"/>
</dbReference>
<dbReference type="Pfam" id="PF14497">
    <property type="entry name" value="GST_C_3"/>
    <property type="match status" value="1"/>
</dbReference>
<keyword evidence="3" id="KW-0808">Transferase</keyword>
<dbReference type="STRING" id="1314790.A0A1Y1YBT2"/>
<evidence type="ECO:0000313" key="3">
    <source>
        <dbReference type="EMBL" id="ORX95480.1"/>
    </source>
</evidence>
<accession>A0A1Y1YBT2</accession>
<dbReference type="Proteomes" id="UP000193498">
    <property type="component" value="Unassembled WGS sequence"/>
</dbReference>
<dbReference type="CDD" id="cd03192">
    <property type="entry name" value="GST_C_Sigma_like"/>
    <property type="match status" value="1"/>
</dbReference>
<dbReference type="EMBL" id="MCFE01000174">
    <property type="protein sequence ID" value="ORX95480.1"/>
    <property type="molecule type" value="Genomic_DNA"/>
</dbReference>
<comment type="caution">
    <text evidence="3">The sequence shown here is derived from an EMBL/GenBank/DDBJ whole genome shotgun (WGS) entry which is preliminary data.</text>
</comment>
<reference evidence="3 4" key="1">
    <citation type="submission" date="2016-07" db="EMBL/GenBank/DDBJ databases">
        <title>Pervasive Adenine N6-methylation of Active Genes in Fungi.</title>
        <authorList>
            <consortium name="DOE Joint Genome Institute"/>
            <person name="Mondo S.J."/>
            <person name="Dannebaum R.O."/>
            <person name="Kuo R.C."/>
            <person name="Labutti K."/>
            <person name="Haridas S."/>
            <person name="Kuo A."/>
            <person name="Salamov A."/>
            <person name="Ahrendt S.R."/>
            <person name="Lipzen A."/>
            <person name="Sullivan W."/>
            <person name="Andreopoulos W.B."/>
            <person name="Clum A."/>
            <person name="Lindquist E."/>
            <person name="Daum C."/>
            <person name="Ramamoorthy G.K."/>
            <person name="Gryganskyi A."/>
            <person name="Culley D."/>
            <person name="Magnuson J.K."/>
            <person name="James T.Y."/>
            <person name="O'Malley M.A."/>
            <person name="Stajich J.E."/>
            <person name="Spatafora J.W."/>
            <person name="Visel A."/>
            <person name="Grigoriev I.V."/>
        </authorList>
    </citation>
    <scope>NUCLEOTIDE SEQUENCE [LARGE SCALE GENOMIC DNA]</scope>
    <source>
        <strain evidence="3 4">CBS 931.73</strain>
    </source>
</reference>
<dbReference type="SFLD" id="SFLDG00363">
    <property type="entry name" value="AMPS_(cytGST):_Alpha-__Mu-__Pi"/>
    <property type="match status" value="1"/>
</dbReference>
<dbReference type="InterPro" id="IPR036282">
    <property type="entry name" value="Glutathione-S-Trfase_C_sf"/>
</dbReference>
<evidence type="ECO:0000259" key="1">
    <source>
        <dbReference type="PROSITE" id="PS50404"/>
    </source>
</evidence>
<dbReference type="InterPro" id="IPR004045">
    <property type="entry name" value="Glutathione_S-Trfase_N"/>
</dbReference>
<dbReference type="GO" id="GO:0004364">
    <property type="term" value="F:glutathione transferase activity"/>
    <property type="evidence" value="ECO:0007669"/>
    <property type="project" value="TreeGrafter"/>
</dbReference>
<name>A0A1Y1YBT2_9FUNG</name>
<dbReference type="SUPFAM" id="SSF52833">
    <property type="entry name" value="Thioredoxin-like"/>
    <property type="match status" value="1"/>
</dbReference>
<sequence length="212" mass="23709">MPSSDNSRYELYYFDGPGRGEVTRFLLEYGKANWSERHPSAWAEEKASTPFGCLPVLIEHLEDGSEFHLGESHAIERYLARKFGLLGSNAREAALIDSFAEEWASLINALVQYRFGKNDTLKEAGKENIKTSSEAILKYHEKQLAKNGNGYYVGSKLSLVDLIAYNMTLAVKNFGQDLFSNAPGLNKLVKTVEDHPVIGPYARQRISANTPM</sequence>
<dbReference type="PANTHER" id="PTHR11571:SF150">
    <property type="entry name" value="GLUTATHIONE S-TRANSFERASE"/>
    <property type="match status" value="1"/>
</dbReference>
<dbReference type="InParanoid" id="A0A1Y1YBT2"/>
<feature type="domain" description="GST C-terminal" evidence="2">
    <location>
        <begin position="89"/>
        <end position="212"/>
    </location>
</feature>
<dbReference type="InterPro" id="IPR010987">
    <property type="entry name" value="Glutathione-S-Trfase_C-like"/>
</dbReference>
<dbReference type="Gene3D" id="1.20.1050.10">
    <property type="match status" value="1"/>
</dbReference>
<evidence type="ECO:0000259" key="2">
    <source>
        <dbReference type="PROSITE" id="PS50405"/>
    </source>
</evidence>
<dbReference type="PROSITE" id="PS50404">
    <property type="entry name" value="GST_NTER"/>
    <property type="match status" value="1"/>
</dbReference>